<dbReference type="InterPro" id="IPR046804">
    <property type="entry name" value="DNA-PKcs_N"/>
</dbReference>
<dbReference type="AlphaFoldDB" id="A0A8J4GIL9"/>
<feature type="domain" description="DNA-PKcs N-terminal" evidence="2">
    <location>
        <begin position="68"/>
        <end position="217"/>
    </location>
</feature>
<dbReference type="EMBL" id="BNCQ01000025">
    <property type="protein sequence ID" value="GIM07953.1"/>
    <property type="molecule type" value="Genomic_DNA"/>
</dbReference>
<name>A0A8J4GIL9_9CHLO</name>
<organism evidence="3 4">
    <name type="scientific">Volvox reticuliferus</name>
    <dbReference type="NCBI Taxonomy" id="1737510"/>
    <lineage>
        <taxon>Eukaryota</taxon>
        <taxon>Viridiplantae</taxon>
        <taxon>Chlorophyta</taxon>
        <taxon>core chlorophytes</taxon>
        <taxon>Chlorophyceae</taxon>
        <taxon>CS clade</taxon>
        <taxon>Chlamydomonadales</taxon>
        <taxon>Volvocaceae</taxon>
        <taxon>Volvox</taxon>
    </lineage>
</organism>
<comment type="caution">
    <text evidence="3">The sequence shown here is derived from an EMBL/GenBank/DDBJ whole genome shotgun (WGS) entry which is preliminary data.</text>
</comment>
<evidence type="ECO:0000313" key="3">
    <source>
        <dbReference type="EMBL" id="GIM07953.1"/>
    </source>
</evidence>
<sequence length="217" mass="22026">DAMPLPGGSVAGGHGERSGTTSSTSVAPWEVYLDFWRALLLLPSGGCSGGSSGALLPLQLQADMECKYGPAVKQRLRVAVYDAMMLAVLDAIRNLNLSYSLPEPVATAATATATGAAAATAPGIAGETSADSGDGHGEGSAAGAASDMYGAVLADSPPDMMSYFHLKCFLQDLLPECGSELFAGWTLPLAEALAMVVSERPLVSASYSLAAVAIELA</sequence>
<dbReference type="Pfam" id="PF20500">
    <property type="entry name" value="DNA-PKcs_N"/>
    <property type="match status" value="1"/>
</dbReference>
<evidence type="ECO:0000256" key="1">
    <source>
        <dbReference type="SAM" id="MobiDB-lite"/>
    </source>
</evidence>
<gene>
    <name evidence="3" type="ORF">Vretimale_12035</name>
</gene>
<feature type="region of interest" description="Disordered" evidence="1">
    <location>
        <begin position="1"/>
        <end position="23"/>
    </location>
</feature>
<proteinExistence type="predicted"/>
<protein>
    <recommendedName>
        <fullName evidence="2">DNA-PKcs N-terminal domain-containing protein</fullName>
    </recommendedName>
</protein>
<feature type="non-terminal residue" evidence="3">
    <location>
        <position position="1"/>
    </location>
</feature>
<feature type="non-terminal residue" evidence="3">
    <location>
        <position position="217"/>
    </location>
</feature>
<accession>A0A8J4GIL9</accession>
<evidence type="ECO:0000313" key="4">
    <source>
        <dbReference type="Proteomes" id="UP000722791"/>
    </source>
</evidence>
<evidence type="ECO:0000259" key="2">
    <source>
        <dbReference type="Pfam" id="PF20500"/>
    </source>
</evidence>
<reference evidence="3" key="1">
    <citation type="journal article" date="2021" name="Proc. Natl. Acad. Sci. U.S.A.">
        <title>Three genomes in the algal genus Volvox reveal the fate of a haploid sex-determining region after a transition to homothallism.</title>
        <authorList>
            <person name="Yamamoto K."/>
            <person name="Hamaji T."/>
            <person name="Kawai-Toyooka H."/>
            <person name="Matsuzaki R."/>
            <person name="Takahashi F."/>
            <person name="Nishimura Y."/>
            <person name="Kawachi M."/>
            <person name="Noguchi H."/>
            <person name="Minakuchi Y."/>
            <person name="Umen J.G."/>
            <person name="Toyoda A."/>
            <person name="Nozaki H."/>
        </authorList>
    </citation>
    <scope>NUCLEOTIDE SEQUENCE</scope>
    <source>
        <strain evidence="3">NIES-3785</strain>
    </source>
</reference>
<dbReference type="Proteomes" id="UP000722791">
    <property type="component" value="Unassembled WGS sequence"/>
</dbReference>